<dbReference type="InterPro" id="IPR032342">
    <property type="entry name" value="DUF4861"/>
</dbReference>
<evidence type="ECO:0000313" key="2">
    <source>
        <dbReference type="EMBL" id="MFD2553417.1"/>
    </source>
</evidence>
<organism evidence="2 3">
    <name type="scientific">Sphingobacterium tabacisoli</name>
    <dbReference type="NCBI Taxonomy" id="2044855"/>
    <lineage>
        <taxon>Bacteria</taxon>
        <taxon>Pseudomonadati</taxon>
        <taxon>Bacteroidota</taxon>
        <taxon>Sphingobacteriia</taxon>
        <taxon>Sphingobacteriales</taxon>
        <taxon>Sphingobacteriaceae</taxon>
        <taxon>Sphingobacterium</taxon>
    </lineage>
</organism>
<sequence length="373" mass="42777">MKKIFFTIAISCAVFLSVQAQKTIYVTNPTDLNRMEVISIPYGSFAKHFGVDTIFSIRDKSSGQLVVHQLEKLGNEVVKNVLVQIKIAPNAELRLTVNKEPALAVKSKTYARYVPERFDDFAWENDLVAFRMYGKALEGRNDDAQGMDYWAKRTEDLVIDKWYKQNDYHKDHGEGMDYYSVGQSLGAGDLALYYDNKIHFTKHYRQYQILDNGPLRTSFRLIFEPQDIAGKMVSLTKTISIDAGQQFNRIEVILKSEGTKETPLVVGIAKRSESEPKFEYDASERTLWYWEPDFNNFGHTGIALFVPKAKIQFISDDLKQYLLKTEVKNDTPFVYYNGAAWNKAEKITSAAAWGDYVEDFAESIKKPLKIKLK</sequence>
<evidence type="ECO:0000313" key="3">
    <source>
        <dbReference type="Proteomes" id="UP001597440"/>
    </source>
</evidence>
<keyword evidence="3" id="KW-1185">Reference proteome</keyword>
<evidence type="ECO:0000256" key="1">
    <source>
        <dbReference type="SAM" id="SignalP"/>
    </source>
</evidence>
<dbReference type="RefSeq" id="WP_210355217.1">
    <property type="nucleotide sequence ID" value="NZ_JAEQMU010000004.1"/>
</dbReference>
<proteinExistence type="predicted"/>
<accession>A0ABW5KWR4</accession>
<keyword evidence="1" id="KW-0732">Signal</keyword>
<dbReference type="Proteomes" id="UP001597440">
    <property type="component" value="Unassembled WGS sequence"/>
</dbReference>
<name>A0ABW5KWR4_9SPHI</name>
<comment type="caution">
    <text evidence="2">The sequence shown here is derived from an EMBL/GenBank/DDBJ whole genome shotgun (WGS) entry which is preliminary data.</text>
</comment>
<reference evidence="3" key="1">
    <citation type="journal article" date="2019" name="Int. J. Syst. Evol. Microbiol.">
        <title>The Global Catalogue of Microorganisms (GCM) 10K type strain sequencing project: providing services to taxonomists for standard genome sequencing and annotation.</title>
        <authorList>
            <consortium name="The Broad Institute Genomics Platform"/>
            <consortium name="The Broad Institute Genome Sequencing Center for Infectious Disease"/>
            <person name="Wu L."/>
            <person name="Ma J."/>
        </authorList>
    </citation>
    <scope>NUCLEOTIDE SEQUENCE [LARGE SCALE GENOMIC DNA]</scope>
    <source>
        <strain evidence="3">KCTC 52298</strain>
    </source>
</reference>
<feature type="chain" id="PRO_5046873580" evidence="1">
    <location>
        <begin position="21"/>
        <end position="373"/>
    </location>
</feature>
<dbReference type="EMBL" id="JBHULD010000004">
    <property type="protein sequence ID" value="MFD2553417.1"/>
    <property type="molecule type" value="Genomic_DNA"/>
</dbReference>
<gene>
    <name evidence="2" type="ORF">ACFSQW_03385</name>
</gene>
<feature type="signal peptide" evidence="1">
    <location>
        <begin position="1"/>
        <end position="20"/>
    </location>
</feature>
<dbReference type="Pfam" id="PF16153">
    <property type="entry name" value="DUF4861"/>
    <property type="match status" value="1"/>
</dbReference>
<protein>
    <submittedName>
        <fullName evidence="2">DUF4861 family protein</fullName>
    </submittedName>
</protein>